<dbReference type="InterPro" id="IPR050680">
    <property type="entry name" value="YpeA/RimI_acetyltransf"/>
</dbReference>
<name>A0A5R9J7X5_9PROT</name>
<evidence type="ECO:0000313" key="4">
    <source>
        <dbReference type="EMBL" id="TLU71721.1"/>
    </source>
</evidence>
<sequence>MAAVLPIPIEPDRHACLLALNNAHAAELSLLSAAEFGRLLGQAFHAVRIGEADAFLLAFDQAADYVSPNFRWFRERRRRFVYVDRVVVAAQARGRGLARLLYDDLFDRAAGMGHDRVVCEVNIDPPNPVSDALHDRLGFVEVGQAAIHDGRKTVRYLERLLATGKEVPYRP</sequence>
<organism evidence="4 5">
    <name type="scientific">Lichenicoccus roseus</name>
    <dbReference type="NCBI Taxonomy" id="2683649"/>
    <lineage>
        <taxon>Bacteria</taxon>
        <taxon>Pseudomonadati</taxon>
        <taxon>Pseudomonadota</taxon>
        <taxon>Alphaproteobacteria</taxon>
        <taxon>Acetobacterales</taxon>
        <taxon>Acetobacteraceae</taxon>
        <taxon>Lichenicoccus</taxon>
    </lineage>
</organism>
<dbReference type="EMBL" id="VCDI01000005">
    <property type="protein sequence ID" value="TLU71721.1"/>
    <property type="molecule type" value="Genomic_DNA"/>
</dbReference>
<dbReference type="Pfam" id="PF00583">
    <property type="entry name" value="Acetyltransf_1"/>
    <property type="match status" value="1"/>
</dbReference>
<dbReference type="RefSeq" id="WP_138326791.1">
    <property type="nucleotide sequence ID" value="NZ_VCDI01000005.1"/>
</dbReference>
<comment type="caution">
    <text evidence="4">The sequence shown here is derived from an EMBL/GenBank/DDBJ whole genome shotgun (WGS) entry which is preliminary data.</text>
</comment>
<dbReference type="PROSITE" id="PS51186">
    <property type="entry name" value="GNAT"/>
    <property type="match status" value="1"/>
</dbReference>
<dbReference type="GO" id="GO:0016747">
    <property type="term" value="F:acyltransferase activity, transferring groups other than amino-acyl groups"/>
    <property type="evidence" value="ECO:0007669"/>
    <property type="project" value="InterPro"/>
</dbReference>
<dbReference type="InterPro" id="IPR016181">
    <property type="entry name" value="Acyl_CoA_acyltransferase"/>
</dbReference>
<evidence type="ECO:0000256" key="2">
    <source>
        <dbReference type="ARBA" id="ARBA00023315"/>
    </source>
</evidence>
<reference evidence="4 5" key="1">
    <citation type="submission" date="2019-05" db="EMBL/GenBank/DDBJ databases">
        <authorList>
            <person name="Pankratov T."/>
            <person name="Grouzdev D."/>
        </authorList>
    </citation>
    <scope>NUCLEOTIDE SEQUENCE [LARGE SCALE GENOMIC DNA]</scope>
    <source>
        <strain evidence="4 5">KEBCLARHB70R</strain>
    </source>
</reference>
<dbReference type="SUPFAM" id="SSF55729">
    <property type="entry name" value="Acyl-CoA N-acyltransferases (Nat)"/>
    <property type="match status" value="1"/>
</dbReference>
<dbReference type="OrthoDB" id="6182349at2"/>
<keyword evidence="5" id="KW-1185">Reference proteome</keyword>
<keyword evidence="2" id="KW-0012">Acyltransferase</keyword>
<dbReference type="PANTHER" id="PTHR43420">
    <property type="entry name" value="ACETYLTRANSFERASE"/>
    <property type="match status" value="1"/>
</dbReference>
<protein>
    <submittedName>
        <fullName evidence="4">GNAT family N-acetyltransferase</fullName>
    </submittedName>
</protein>
<feature type="domain" description="N-acetyltransferase" evidence="3">
    <location>
        <begin position="7"/>
        <end position="163"/>
    </location>
</feature>
<evidence type="ECO:0000313" key="5">
    <source>
        <dbReference type="Proteomes" id="UP000305654"/>
    </source>
</evidence>
<keyword evidence="1 4" id="KW-0808">Transferase</keyword>
<evidence type="ECO:0000259" key="3">
    <source>
        <dbReference type="PROSITE" id="PS51186"/>
    </source>
</evidence>
<proteinExistence type="predicted"/>
<dbReference type="PIRSF" id="PIRSF028520">
    <property type="entry name" value="UCP028520"/>
    <property type="match status" value="1"/>
</dbReference>
<dbReference type="Proteomes" id="UP000305654">
    <property type="component" value="Unassembled WGS sequence"/>
</dbReference>
<dbReference type="InterPro" id="IPR000182">
    <property type="entry name" value="GNAT_dom"/>
</dbReference>
<evidence type="ECO:0000256" key="1">
    <source>
        <dbReference type="ARBA" id="ARBA00022679"/>
    </source>
</evidence>
<dbReference type="CDD" id="cd04301">
    <property type="entry name" value="NAT_SF"/>
    <property type="match status" value="1"/>
</dbReference>
<dbReference type="AlphaFoldDB" id="A0A5R9J7X5"/>
<accession>A0A5R9J7X5</accession>
<dbReference type="InterPro" id="IPR016890">
    <property type="entry name" value="UCP028520"/>
</dbReference>
<gene>
    <name evidence="4" type="ORF">FE263_14725</name>
</gene>
<dbReference type="Gene3D" id="3.40.630.30">
    <property type="match status" value="1"/>
</dbReference>